<keyword evidence="5" id="KW-1185">Reference proteome</keyword>
<dbReference type="SUPFAM" id="SSF51120">
    <property type="entry name" value="beta-Roll"/>
    <property type="match status" value="2"/>
</dbReference>
<evidence type="ECO:0000313" key="4">
    <source>
        <dbReference type="EMBL" id="NBE05974.1"/>
    </source>
</evidence>
<dbReference type="RefSeq" id="WP_161764826.1">
    <property type="nucleotide sequence ID" value="NZ_JAAATW010000001.1"/>
</dbReference>
<dbReference type="PANTHER" id="PTHR38340">
    <property type="entry name" value="S-LAYER PROTEIN"/>
    <property type="match status" value="1"/>
</dbReference>
<comment type="caution">
    <text evidence="4">The sequence shown here is derived from an EMBL/GenBank/DDBJ whole genome shotgun (WGS) entry which is preliminary data.</text>
</comment>
<accession>A0ABW9Y1Y2</accession>
<gene>
    <name evidence="4" type="ORF">GU920_00335</name>
</gene>
<evidence type="ECO:0000313" key="5">
    <source>
        <dbReference type="Proteomes" id="UP001517376"/>
    </source>
</evidence>
<evidence type="ECO:0000256" key="1">
    <source>
        <dbReference type="ARBA" id="ARBA00004613"/>
    </source>
</evidence>
<dbReference type="InterPro" id="IPR018511">
    <property type="entry name" value="Hemolysin-typ_Ca-bd_CS"/>
</dbReference>
<comment type="subcellular location">
    <subcellularLocation>
        <location evidence="1">Secreted</location>
    </subcellularLocation>
</comment>
<reference evidence="5" key="1">
    <citation type="submission" date="2020-01" db="EMBL/GenBank/DDBJ databases">
        <title>Sphingomonas sp. strain CSW-10.</title>
        <authorList>
            <person name="Chen W.-M."/>
        </authorList>
    </citation>
    <scope>NUCLEOTIDE SEQUENCE [LARGE SCALE GENOMIC DNA]</scope>
    <source>
        <strain evidence="5">CCP-1</strain>
    </source>
</reference>
<evidence type="ECO:0000256" key="3">
    <source>
        <dbReference type="SAM" id="MobiDB-lite"/>
    </source>
</evidence>
<dbReference type="Pfam" id="PF00353">
    <property type="entry name" value="HemolysinCabind"/>
    <property type="match status" value="3"/>
</dbReference>
<organism evidence="4 5">
    <name type="scientific">Paragemmobacter ruber</name>
    <dbReference type="NCBI Taxonomy" id="1985673"/>
    <lineage>
        <taxon>Bacteria</taxon>
        <taxon>Pseudomonadati</taxon>
        <taxon>Pseudomonadota</taxon>
        <taxon>Alphaproteobacteria</taxon>
        <taxon>Rhodobacterales</taxon>
        <taxon>Paracoccaceae</taxon>
        <taxon>Paragemmobacter</taxon>
    </lineage>
</organism>
<keyword evidence="2" id="KW-0964">Secreted</keyword>
<sequence length="498" mass="50184">MPFIPSSDIITAFSAVTNGDLANNDYLLLRPGIDIVSTGAVGIDTTFSVLRLDLNGHVFGASRAIALDSSVDTPFDYTMRVGASGELVSDRLQALYVGSNFDLASPAGNRISLINDGRITGLGNGGAFLFAAETASVVNGGTIESLSRGNIFQAALYFFAVQTASVMNTGTIRSTALPPALDGGAVYFGQDSGSLALVNHGTIFSPANAIVSDATLSDDVSNFGTISGNVVLSDGAQSVMFNAGSILGTVDLRGGNDNYRAGANGTVSEGVFGGAGNDTLSGGGLDDLLYGDVGFDRLIGGAGDDVQNGGANNDTLLGGAGDDTLDGGDNTDFLRGGAGDDSLFGQIGFDSLFGGAGDDAAFGGTLDDLLDGGAGDDTLLGESRNDTLLGAKGEDSLDGGEGNDRLDGGRGDDTLTGGTGLDVFVFAPGGGADLVTDYVDGQDRIDLAAHYFTSFADMLTEATLVAVAGGVRISFDTGNVVILQGATLAGLTATDFLF</sequence>
<dbReference type="Proteomes" id="UP001517376">
    <property type="component" value="Unassembled WGS sequence"/>
</dbReference>
<evidence type="ECO:0000256" key="2">
    <source>
        <dbReference type="ARBA" id="ARBA00022525"/>
    </source>
</evidence>
<dbReference type="InterPro" id="IPR011049">
    <property type="entry name" value="Serralysin-like_metalloprot_C"/>
</dbReference>
<protein>
    <recommendedName>
        <fullName evidence="6">Calcium-binding protein</fullName>
    </recommendedName>
</protein>
<dbReference type="PROSITE" id="PS00330">
    <property type="entry name" value="HEMOLYSIN_CALCIUM"/>
    <property type="match status" value="5"/>
</dbReference>
<evidence type="ECO:0008006" key="6">
    <source>
        <dbReference type="Google" id="ProtNLM"/>
    </source>
</evidence>
<proteinExistence type="predicted"/>
<feature type="compositionally biased region" description="Basic and acidic residues" evidence="3">
    <location>
        <begin position="402"/>
        <end position="412"/>
    </location>
</feature>
<dbReference type="InterPro" id="IPR001343">
    <property type="entry name" value="Hemolysn_Ca-bd"/>
</dbReference>
<dbReference type="PRINTS" id="PR00313">
    <property type="entry name" value="CABNDNGRPT"/>
</dbReference>
<dbReference type="EMBL" id="JAAATW010000001">
    <property type="protein sequence ID" value="NBE05974.1"/>
    <property type="molecule type" value="Genomic_DNA"/>
</dbReference>
<feature type="region of interest" description="Disordered" evidence="3">
    <location>
        <begin position="382"/>
        <end position="412"/>
    </location>
</feature>
<dbReference type="Gene3D" id="2.150.10.10">
    <property type="entry name" value="Serralysin-like metalloprotease, C-terminal"/>
    <property type="match status" value="3"/>
</dbReference>
<name>A0ABW9Y1Y2_9RHOB</name>
<dbReference type="PANTHER" id="PTHR38340:SF1">
    <property type="entry name" value="S-LAYER PROTEIN"/>
    <property type="match status" value="1"/>
</dbReference>
<dbReference type="InterPro" id="IPR050557">
    <property type="entry name" value="RTX_toxin/Mannuronan_C5-epim"/>
</dbReference>